<evidence type="ECO:0000256" key="1">
    <source>
        <dbReference type="ARBA" id="ARBA00023015"/>
    </source>
</evidence>
<evidence type="ECO:0000256" key="2">
    <source>
        <dbReference type="ARBA" id="ARBA00023125"/>
    </source>
</evidence>
<gene>
    <name evidence="6" type="ORF">KGD82_17135</name>
</gene>
<dbReference type="Gene3D" id="2.60.120.10">
    <property type="entry name" value="Jelly Rolls"/>
    <property type="match status" value="1"/>
</dbReference>
<keyword evidence="1" id="KW-0805">Transcription regulation</keyword>
<dbReference type="InterPro" id="IPR000595">
    <property type="entry name" value="cNMP-bd_dom"/>
</dbReference>
<dbReference type="Pfam" id="PF00027">
    <property type="entry name" value="cNMP_binding"/>
    <property type="match status" value="1"/>
</dbReference>
<feature type="domain" description="Cyclic nucleotide-binding" evidence="4">
    <location>
        <begin position="6"/>
        <end position="110"/>
    </location>
</feature>
<evidence type="ECO:0000259" key="4">
    <source>
        <dbReference type="PROSITE" id="PS50042"/>
    </source>
</evidence>
<dbReference type="CDD" id="cd00038">
    <property type="entry name" value="CAP_ED"/>
    <property type="match status" value="1"/>
</dbReference>
<dbReference type="PANTHER" id="PTHR24567">
    <property type="entry name" value="CRP FAMILY TRANSCRIPTIONAL REGULATORY PROTEIN"/>
    <property type="match status" value="1"/>
</dbReference>
<dbReference type="Proteomes" id="UP000682416">
    <property type="component" value="Chromosome"/>
</dbReference>
<dbReference type="AlphaFoldDB" id="A0A975L8B4"/>
<name>A0A975L8B4_9ACTN</name>
<dbReference type="InterPro" id="IPR012318">
    <property type="entry name" value="HTH_CRP"/>
</dbReference>
<dbReference type="GO" id="GO:0005829">
    <property type="term" value="C:cytosol"/>
    <property type="evidence" value="ECO:0007669"/>
    <property type="project" value="TreeGrafter"/>
</dbReference>
<dbReference type="InterPro" id="IPR050397">
    <property type="entry name" value="Env_Response_Regulators"/>
</dbReference>
<dbReference type="SMART" id="SM00100">
    <property type="entry name" value="cNMP"/>
    <property type="match status" value="1"/>
</dbReference>
<evidence type="ECO:0000313" key="6">
    <source>
        <dbReference type="EMBL" id="QVJ00463.1"/>
    </source>
</evidence>
<dbReference type="GO" id="GO:0003700">
    <property type="term" value="F:DNA-binding transcription factor activity"/>
    <property type="evidence" value="ECO:0007669"/>
    <property type="project" value="TreeGrafter"/>
</dbReference>
<evidence type="ECO:0000313" key="7">
    <source>
        <dbReference type="Proteomes" id="UP000682416"/>
    </source>
</evidence>
<keyword evidence="7" id="KW-1185">Reference proteome</keyword>
<evidence type="ECO:0000259" key="5">
    <source>
        <dbReference type="PROSITE" id="PS51063"/>
    </source>
</evidence>
<dbReference type="PROSITE" id="PS50042">
    <property type="entry name" value="CNMP_BINDING_3"/>
    <property type="match status" value="1"/>
</dbReference>
<protein>
    <submittedName>
        <fullName evidence="6">Crp/Fnr family transcriptional regulator</fullName>
    </submittedName>
</protein>
<dbReference type="PANTHER" id="PTHR24567:SF74">
    <property type="entry name" value="HTH-TYPE TRANSCRIPTIONAL REGULATOR ARCR"/>
    <property type="match status" value="1"/>
</dbReference>
<dbReference type="GO" id="GO:0003677">
    <property type="term" value="F:DNA binding"/>
    <property type="evidence" value="ECO:0007669"/>
    <property type="project" value="UniProtKB-KW"/>
</dbReference>
<dbReference type="InterPro" id="IPR018490">
    <property type="entry name" value="cNMP-bd_dom_sf"/>
</dbReference>
<proteinExistence type="predicted"/>
<dbReference type="InterPro" id="IPR036390">
    <property type="entry name" value="WH_DNA-bd_sf"/>
</dbReference>
<feature type="domain" description="HTH crp-type" evidence="5">
    <location>
        <begin position="140"/>
        <end position="224"/>
    </location>
</feature>
<reference evidence="6" key="1">
    <citation type="submission" date="2021-05" db="EMBL/GenBank/DDBJ databases">
        <authorList>
            <person name="Kaiqin L."/>
            <person name="Jian G."/>
        </authorList>
    </citation>
    <scope>NUCLEOTIDE SEQUENCE</scope>
    <source>
        <strain evidence="6">HDS5</strain>
    </source>
</reference>
<keyword evidence="3" id="KW-0804">Transcription</keyword>
<dbReference type="SUPFAM" id="SSF46785">
    <property type="entry name" value="Winged helix' DNA-binding domain"/>
    <property type="match status" value="1"/>
</dbReference>
<dbReference type="PROSITE" id="PS51063">
    <property type="entry name" value="HTH_CRP_2"/>
    <property type="match status" value="1"/>
</dbReference>
<evidence type="ECO:0000256" key="3">
    <source>
        <dbReference type="ARBA" id="ARBA00023163"/>
    </source>
</evidence>
<keyword evidence="2" id="KW-0238">DNA-binding</keyword>
<organism evidence="6 7">
    <name type="scientific">Nocardiopsis eucommiae</name>
    <dbReference type="NCBI Taxonomy" id="2831970"/>
    <lineage>
        <taxon>Bacteria</taxon>
        <taxon>Bacillati</taxon>
        <taxon>Actinomycetota</taxon>
        <taxon>Actinomycetes</taxon>
        <taxon>Streptosporangiales</taxon>
        <taxon>Nocardiopsidaceae</taxon>
        <taxon>Nocardiopsis</taxon>
    </lineage>
</organism>
<dbReference type="KEGG" id="nec:KGD82_17135"/>
<accession>A0A975L8B4</accession>
<dbReference type="InterPro" id="IPR014710">
    <property type="entry name" value="RmlC-like_jellyroll"/>
</dbReference>
<sequence length="234" mass="25194">MRRHGFGALLSDEQWNQLVSTAQRRSFHPGEALLNQGDQGLGVHLMVSGRARVASVYADGTSAPLAFRTYGEILGESVLAGRGRTRNATVTALTASSTAYLGAGRFQNRLRELDLVPVLWESALIRQDESDHVRVQLARLPAERRLPAALVHLAAMLGEPTPAALTDGPGNPGDGRLLHIPLPQEEVGGFAGLSRTSVYKAYTQLRELGLIRTGRQYVAVVDLDRLEALALGVG</sequence>
<dbReference type="SUPFAM" id="SSF51206">
    <property type="entry name" value="cAMP-binding domain-like"/>
    <property type="match status" value="1"/>
</dbReference>
<dbReference type="Pfam" id="PF13545">
    <property type="entry name" value="HTH_Crp_2"/>
    <property type="match status" value="1"/>
</dbReference>
<dbReference type="EMBL" id="CP074402">
    <property type="protein sequence ID" value="QVJ00463.1"/>
    <property type="molecule type" value="Genomic_DNA"/>
</dbReference>